<gene>
    <name evidence="2" type="ORF">NCTC1542_00001</name>
</gene>
<dbReference type="Proteomes" id="UP000255389">
    <property type="component" value="Unassembled WGS sequence"/>
</dbReference>
<feature type="region of interest" description="Disordered" evidence="1">
    <location>
        <begin position="1"/>
        <end position="87"/>
    </location>
</feature>
<name>A0A378U4S2_MYCFO</name>
<dbReference type="EMBL" id="UGQY01000001">
    <property type="protein sequence ID" value="STZ72464.1"/>
    <property type="molecule type" value="Genomic_DNA"/>
</dbReference>
<evidence type="ECO:0000313" key="2">
    <source>
        <dbReference type="EMBL" id="STZ72464.1"/>
    </source>
</evidence>
<sequence>MNTLDQAGEAGSRGKIDEDDHDLLTSEKQVSVCASKSPRPQRSSRNPADGSPTDVEKASARLGALRAAAKRNSAQPINDDNFEKFFG</sequence>
<reference evidence="2 3" key="1">
    <citation type="submission" date="2018-06" db="EMBL/GenBank/DDBJ databases">
        <authorList>
            <consortium name="Pathogen Informatics"/>
            <person name="Doyle S."/>
        </authorList>
    </citation>
    <scope>NUCLEOTIDE SEQUENCE [LARGE SCALE GENOMIC DNA]</scope>
    <source>
        <strain evidence="2 3">NCTC1542</strain>
    </source>
</reference>
<proteinExistence type="predicted"/>
<feature type="compositionally biased region" description="Low complexity" evidence="1">
    <location>
        <begin position="60"/>
        <end position="71"/>
    </location>
</feature>
<feature type="compositionally biased region" description="Basic and acidic residues" evidence="1">
    <location>
        <begin position="12"/>
        <end position="25"/>
    </location>
</feature>
<evidence type="ECO:0000313" key="3">
    <source>
        <dbReference type="Proteomes" id="UP000255389"/>
    </source>
</evidence>
<organism evidence="2 3">
    <name type="scientific">Mycolicibacterium fortuitum</name>
    <name type="common">Mycobacterium fortuitum</name>
    <dbReference type="NCBI Taxonomy" id="1766"/>
    <lineage>
        <taxon>Bacteria</taxon>
        <taxon>Bacillati</taxon>
        <taxon>Actinomycetota</taxon>
        <taxon>Actinomycetes</taxon>
        <taxon>Mycobacteriales</taxon>
        <taxon>Mycobacteriaceae</taxon>
        <taxon>Mycolicibacterium</taxon>
    </lineage>
</organism>
<dbReference type="AlphaFoldDB" id="A0A378U4S2"/>
<evidence type="ECO:0000256" key="1">
    <source>
        <dbReference type="SAM" id="MobiDB-lite"/>
    </source>
</evidence>
<protein>
    <submittedName>
        <fullName evidence="2">Uncharacterized protein</fullName>
    </submittedName>
</protein>
<accession>A0A378U4S2</accession>
<feature type="compositionally biased region" description="Polar residues" evidence="1">
    <location>
        <begin position="26"/>
        <end position="46"/>
    </location>
</feature>